<keyword evidence="3 5" id="KW-1133">Transmembrane helix</keyword>
<feature type="transmembrane region" description="Helical" evidence="5">
    <location>
        <begin position="128"/>
        <end position="150"/>
    </location>
</feature>
<feature type="transmembrane region" description="Helical" evidence="5">
    <location>
        <begin position="156"/>
        <end position="175"/>
    </location>
</feature>
<keyword evidence="4 5" id="KW-0472">Membrane</keyword>
<dbReference type="RefSeq" id="WP_058351736.1">
    <property type="nucleotide sequence ID" value="NZ_CABMMD010000057.1"/>
</dbReference>
<feature type="domain" description="ABC transmembrane type-1" evidence="7">
    <location>
        <begin position="21"/>
        <end position="291"/>
    </location>
</feature>
<evidence type="ECO:0000313" key="9">
    <source>
        <dbReference type="Proteomes" id="UP000054874"/>
    </source>
</evidence>
<dbReference type="Gene3D" id="1.20.1560.10">
    <property type="entry name" value="ABC transporter type 1, transmembrane domain"/>
    <property type="match status" value="1"/>
</dbReference>
<evidence type="ECO:0000313" key="8">
    <source>
        <dbReference type="EMBL" id="KSV60005.1"/>
    </source>
</evidence>
<feature type="transmembrane region" description="Helical" evidence="5">
    <location>
        <begin position="242"/>
        <end position="262"/>
    </location>
</feature>
<dbReference type="Pfam" id="PF00005">
    <property type="entry name" value="ABC_tran"/>
    <property type="match status" value="1"/>
</dbReference>
<comment type="caution">
    <text evidence="8">The sequence shown here is derived from an EMBL/GenBank/DDBJ whole genome shotgun (WGS) entry which is preliminary data.</text>
</comment>
<feature type="transmembrane region" description="Helical" evidence="5">
    <location>
        <begin position="274"/>
        <end position="295"/>
    </location>
</feature>
<dbReference type="InterPro" id="IPR003439">
    <property type="entry name" value="ABC_transporter-like_ATP-bd"/>
</dbReference>
<comment type="subcellular location">
    <subcellularLocation>
        <location evidence="1">Cell membrane</location>
        <topology evidence="1">Multi-pass membrane protein</topology>
    </subcellularLocation>
</comment>
<accession>A0A0V8QHE9</accession>
<dbReference type="InterPro" id="IPR039421">
    <property type="entry name" value="Type_1_exporter"/>
</dbReference>
<feature type="transmembrane region" description="Helical" evidence="5">
    <location>
        <begin position="58"/>
        <end position="86"/>
    </location>
</feature>
<dbReference type="STRING" id="290052.ASU35_06930"/>
<dbReference type="SUPFAM" id="SSF52540">
    <property type="entry name" value="P-loop containing nucleoside triphosphate hydrolases"/>
    <property type="match status" value="1"/>
</dbReference>
<feature type="domain" description="ABC transporter" evidence="6">
    <location>
        <begin position="321"/>
        <end position="630"/>
    </location>
</feature>
<evidence type="ECO:0000259" key="7">
    <source>
        <dbReference type="PROSITE" id="PS50929"/>
    </source>
</evidence>
<protein>
    <recommendedName>
        <fullName evidence="10">ABC transporter ATP-binding protein</fullName>
    </recommendedName>
</protein>
<proteinExistence type="predicted"/>
<dbReference type="PROSITE" id="PS50929">
    <property type="entry name" value="ABC_TM1F"/>
    <property type="match status" value="1"/>
</dbReference>
<dbReference type="Proteomes" id="UP000054874">
    <property type="component" value="Unassembled WGS sequence"/>
</dbReference>
<reference evidence="8 9" key="1">
    <citation type="submission" date="2015-11" db="EMBL/GenBank/DDBJ databases">
        <title>Butyribacter intestini gen. nov., sp. nov., a butyric acid-producing bacterium of the family Lachnospiraceae isolated from the human faeces.</title>
        <authorList>
            <person name="Zou Y."/>
            <person name="Xue W."/>
            <person name="Luo G."/>
            <person name="Lv M."/>
        </authorList>
    </citation>
    <scope>NUCLEOTIDE SEQUENCE [LARGE SCALE GENOMIC DNA]</scope>
    <source>
        <strain evidence="8 9">ACET-33324</strain>
    </source>
</reference>
<dbReference type="PROSITE" id="PS00211">
    <property type="entry name" value="ABC_TRANSPORTER_1"/>
    <property type="match status" value="1"/>
</dbReference>
<dbReference type="InterPro" id="IPR027417">
    <property type="entry name" value="P-loop_NTPase"/>
</dbReference>
<dbReference type="PANTHER" id="PTHR43394:SF1">
    <property type="entry name" value="ATP-BINDING CASSETTE SUB-FAMILY B MEMBER 10, MITOCHONDRIAL"/>
    <property type="match status" value="1"/>
</dbReference>
<name>A0A0V8QHE9_9FIRM</name>
<keyword evidence="2 5" id="KW-0812">Transmembrane</keyword>
<sequence length="636" mass="73069">MIDFYKFVFARIERKYKVFFVFLTLLLFVLPVTQILVPIIQKKTIDVVMNGDTFENEIILICIVSFIGIAIELLAVCIQNSILFYLERKLQFEMIISALLQKNKIIKERGAGAYMVSLFGDTEHIARIIYNNSFATAIQVMATIFMLFYSLKWSTFFAPLIVFSYLLLLASNFFCGRYHSSRFSQGREKVMEINPKVLELIENRITVLGYGNANERIENLREDFETRDGYFKTASVIEELSVLFNSAIKTISMVLFFIISMIQINNSLMSLSSFVALLTCFSYVFLPVNSIKAIIMGIEKYKIMKSKIEAGLLRSANNYLPRDNSLVMSSCSFGYNKDELTVKDITIDFSEKVGIVGLSGKGKSTIVGILYGENIPISGCCTCGMVDTDKIHKNIIYSIIRYYKQDSDFFDEDLLYNITLGKEGVSYEEYRLIVKNTFEELNKFVKSQGKEGEANVIFELFFVGGCEYYKKGNIENVYRELIDLSQEQILMLAEVYASKCYYVREKYIALIRDLNIEGLGNRRIGRRGERISGGEKNRVALARFLLPEYGKYYVIDEPFTSLDVINEKECFEVLIKYTKNMTGVLISHKMNIISQCCNKIYVVDNNTICGFGTHEYLLKTNDLYRKLNNNEKIKLL</sequence>
<dbReference type="InterPro" id="IPR011527">
    <property type="entry name" value="ABC1_TM_dom"/>
</dbReference>
<dbReference type="GO" id="GO:0005886">
    <property type="term" value="C:plasma membrane"/>
    <property type="evidence" value="ECO:0007669"/>
    <property type="project" value="UniProtKB-SubCell"/>
</dbReference>
<evidence type="ECO:0000256" key="3">
    <source>
        <dbReference type="ARBA" id="ARBA00022989"/>
    </source>
</evidence>
<evidence type="ECO:0000256" key="5">
    <source>
        <dbReference type="SAM" id="Phobius"/>
    </source>
</evidence>
<dbReference type="PROSITE" id="PS50893">
    <property type="entry name" value="ABC_TRANSPORTER_2"/>
    <property type="match status" value="1"/>
</dbReference>
<dbReference type="Pfam" id="PF00664">
    <property type="entry name" value="ABC_membrane"/>
    <property type="match status" value="1"/>
</dbReference>
<dbReference type="Gene3D" id="3.40.50.300">
    <property type="entry name" value="P-loop containing nucleotide triphosphate hydrolases"/>
    <property type="match status" value="1"/>
</dbReference>
<dbReference type="InterPro" id="IPR036640">
    <property type="entry name" value="ABC1_TM_sf"/>
</dbReference>
<dbReference type="SUPFAM" id="SSF90123">
    <property type="entry name" value="ABC transporter transmembrane region"/>
    <property type="match status" value="1"/>
</dbReference>
<evidence type="ECO:0000256" key="1">
    <source>
        <dbReference type="ARBA" id="ARBA00004651"/>
    </source>
</evidence>
<dbReference type="GO" id="GO:0005524">
    <property type="term" value="F:ATP binding"/>
    <property type="evidence" value="ECO:0007669"/>
    <property type="project" value="InterPro"/>
</dbReference>
<dbReference type="InterPro" id="IPR017871">
    <property type="entry name" value="ABC_transporter-like_CS"/>
</dbReference>
<dbReference type="PANTHER" id="PTHR43394">
    <property type="entry name" value="ATP-DEPENDENT PERMEASE MDL1, MITOCHONDRIAL"/>
    <property type="match status" value="1"/>
</dbReference>
<dbReference type="GO" id="GO:0015421">
    <property type="term" value="F:ABC-type oligopeptide transporter activity"/>
    <property type="evidence" value="ECO:0007669"/>
    <property type="project" value="TreeGrafter"/>
</dbReference>
<dbReference type="EMBL" id="LNAM01000057">
    <property type="protein sequence ID" value="KSV60005.1"/>
    <property type="molecule type" value="Genomic_DNA"/>
</dbReference>
<keyword evidence="9" id="KW-1185">Reference proteome</keyword>
<evidence type="ECO:0000256" key="2">
    <source>
        <dbReference type="ARBA" id="ARBA00022692"/>
    </source>
</evidence>
<gene>
    <name evidence="8" type="ORF">ASU35_06930</name>
</gene>
<evidence type="ECO:0008006" key="10">
    <source>
        <dbReference type="Google" id="ProtNLM"/>
    </source>
</evidence>
<evidence type="ECO:0000259" key="6">
    <source>
        <dbReference type="PROSITE" id="PS50893"/>
    </source>
</evidence>
<organism evidence="8 9">
    <name type="scientific">Acetivibrio ethanolgignens</name>
    <dbReference type="NCBI Taxonomy" id="290052"/>
    <lineage>
        <taxon>Bacteria</taxon>
        <taxon>Bacillati</taxon>
        <taxon>Bacillota</taxon>
        <taxon>Clostridia</taxon>
        <taxon>Eubacteriales</taxon>
        <taxon>Oscillospiraceae</taxon>
        <taxon>Acetivibrio</taxon>
    </lineage>
</organism>
<evidence type="ECO:0000256" key="4">
    <source>
        <dbReference type="ARBA" id="ARBA00023136"/>
    </source>
</evidence>
<dbReference type="OrthoDB" id="2088353at2"/>
<dbReference type="AlphaFoldDB" id="A0A0V8QHE9"/>
<dbReference type="GO" id="GO:0016887">
    <property type="term" value="F:ATP hydrolysis activity"/>
    <property type="evidence" value="ECO:0007669"/>
    <property type="project" value="InterPro"/>
</dbReference>